<feature type="region of interest" description="Disordered" evidence="8">
    <location>
        <begin position="134"/>
        <end position="210"/>
    </location>
</feature>
<dbReference type="GO" id="GO:0005634">
    <property type="term" value="C:nucleus"/>
    <property type="evidence" value="ECO:0007669"/>
    <property type="project" value="UniProtKB-SubCell"/>
</dbReference>
<feature type="domain" description="HTH myb-type" evidence="10">
    <location>
        <begin position="62"/>
        <end position="116"/>
    </location>
</feature>
<dbReference type="FunFam" id="1.10.10.60:FF:000001">
    <property type="entry name" value="MYB-related transcription factor"/>
    <property type="match status" value="1"/>
</dbReference>
<dbReference type="EMBL" id="JBFOLJ010000003">
    <property type="protein sequence ID" value="KAL2547595.1"/>
    <property type="molecule type" value="Genomic_DNA"/>
</dbReference>
<dbReference type="Gene3D" id="1.10.10.60">
    <property type="entry name" value="Homeodomain-like"/>
    <property type="match status" value="2"/>
</dbReference>
<evidence type="ECO:0000256" key="1">
    <source>
        <dbReference type="ARBA" id="ARBA00004123"/>
    </source>
</evidence>
<dbReference type="GO" id="GO:0000976">
    <property type="term" value="F:transcription cis-regulatory region binding"/>
    <property type="evidence" value="ECO:0007669"/>
    <property type="project" value="UniProtKB-ARBA"/>
</dbReference>
<evidence type="ECO:0000256" key="5">
    <source>
        <dbReference type="ARBA" id="ARBA00023163"/>
    </source>
</evidence>
<organism evidence="11 12">
    <name type="scientific">Forsythia ovata</name>
    <dbReference type="NCBI Taxonomy" id="205694"/>
    <lineage>
        <taxon>Eukaryota</taxon>
        <taxon>Viridiplantae</taxon>
        <taxon>Streptophyta</taxon>
        <taxon>Embryophyta</taxon>
        <taxon>Tracheophyta</taxon>
        <taxon>Spermatophyta</taxon>
        <taxon>Magnoliopsida</taxon>
        <taxon>eudicotyledons</taxon>
        <taxon>Gunneridae</taxon>
        <taxon>Pentapetalae</taxon>
        <taxon>asterids</taxon>
        <taxon>lamiids</taxon>
        <taxon>Lamiales</taxon>
        <taxon>Oleaceae</taxon>
        <taxon>Forsythieae</taxon>
        <taxon>Forsythia</taxon>
    </lineage>
</organism>
<keyword evidence="12" id="KW-1185">Reference proteome</keyword>
<dbReference type="PROSITE" id="PS50090">
    <property type="entry name" value="MYB_LIKE"/>
    <property type="match status" value="2"/>
</dbReference>
<dbReference type="PANTHER" id="PTHR47994">
    <property type="entry name" value="F14D16.11-RELATED"/>
    <property type="match status" value="1"/>
</dbReference>
<dbReference type="GO" id="GO:0051707">
    <property type="term" value="P:response to other organism"/>
    <property type="evidence" value="ECO:0007669"/>
    <property type="project" value="UniProtKB-ARBA"/>
</dbReference>
<evidence type="ECO:0000256" key="7">
    <source>
        <dbReference type="ARBA" id="ARBA00057804"/>
    </source>
</evidence>
<dbReference type="SUPFAM" id="SSF46689">
    <property type="entry name" value="Homeodomain-like"/>
    <property type="match status" value="1"/>
</dbReference>
<dbReference type="SMART" id="SM00717">
    <property type="entry name" value="SANT"/>
    <property type="match status" value="2"/>
</dbReference>
<comment type="subcellular location">
    <subcellularLocation>
        <location evidence="1">Nucleus</location>
    </subcellularLocation>
</comment>
<reference evidence="12" key="1">
    <citation type="submission" date="2024-07" db="EMBL/GenBank/DDBJ databases">
        <title>Two chromosome-level genome assemblies of Korean endemic species Abeliophyllum distichum and Forsythia ovata (Oleaceae).</title>
        <authorList>
            <person name="Jang H."/>
        </authorList>
    </citation>
    <scope>NUCLEOTIDE SEQUENCE [LARGE SCALE GENOMIC DNA]</scope>
</reference>
<dbReference type="InterPro" id="IPR015495">
    <property type="entry name" value="Myb_TF_plants"/>
</dbReference>
<feature type="compositionally biased region" description="Basic and acidic residues" evidence="8">
    <location>
        <begin position="187"/>
        <end position="209"/>
    </location>
</feature>
<proteinExistence type="predicted"/>
<keyword evidence="5" id="KW-0804">Transcription</keyword>
<accession>A0ABD1WGT6</accession>
<evidence type="ECO:0000259" key="9">
    <source>
        <dbReference type="PROSITE" id="PS50090"/>
    </source>
</evidence>
<feature type="compositionally biased region" description="Polar residues" evidence="8">
    <location>
        <begin position="169"/>
        <end position="183"/>
    </location>
</feature>
<dbReference type="Pfam" id="PF00249">
    <property type="entry name" value="Myb_DNA-binding"/>
    <property type="match status" value="2"/>
</dbReference>
<evidence type="ECO:0000256" key="6">
    <source>
        <dbReference type="ARBA" id="ARBA00023242"/>
    </source>
</evidence>
<dbReference type="AlphaFoldDB" id="A0ABD1WGT6"/>
<evidence type="ECO:0000256" key="8">
    <source>
        <dbReference type="SAM" id="MobiDB-lite"/>
    </source>
</evidence>
<feature type="domain" description="Myb-like" evidence="9">
    <location>
        <begin position="62"/>
        <end position="112"/>
    </location>
</feature>
<dbReference type="FunFam" id="1.10.10.60:FF:000394">
    <property type="entry name" value="MYB transcription factor"/>
    <property type="match status" value="1"/>
</dbReference>
<dbReference type="PANTHER" id="PTHR47994:SF5">
    <property type="entry name" value="F14D16.11-RELATED"/>
    <property type="match status" value="1"/>
</dbReference>
<keyword evidence="4" id="KW-0238">DNA-binding</keyword>
<gene>
    <name evidence="11" type="ORF">Fot_09125</name>
</gene>
<dbReference type="PROSITE" id="PS51294">
    <property type="entry name" value="HTH_MYB"/>
    <property type="match status" value="2"/>
</dbReference>
<keyword evidence="6" id="KW-0539">Nucleus</keyword>
<comment type="function">
    <text evidence="7">Transcription factor.</text>
</comment>
<keyword evidence="2" id="KW-0677">Repeat</keyword>
<evidence type="ECO:0000256" key="2">
    <source>
        <dbReference type="ARBA" id="ARBA00022737"/>
    </source>
</evidence>
<evidence type="ECO:0000259" key="10">
    <source>
        <dbReference type="PROSITE" id="PS51294"/>
    </source>
</evidence>
<dbReference type="CDD" id="cd00167">
    <property type="entry name" value="SANT"/>
    <property type="match status" value="2"/>
</dbReference>
<evidence type="ECO:0000313" key="12">
    <source>
        <dbReference type="Proteomes" id="UP001604277"/>
    </source>
</evidence>
<comment type="caution">
    <text evidence="11">The sequence shown here is derived from an EMBL/GenBank/DDBJ whole genome shotgun (WGS) entry which is preliminary data.</text>
</comment>
<feature type="domain" description="Myb-like" evidence="9">
    <location>
        <begin position="9"/>
        <end position="61"/>
    </location>
</feature>
<dbReference type="InterPro" id="IPR001005">
    <property type="entry name" value="SANT/Myb"/>
</dbReference>
<feature type="compositionally biased region" description="Basic and acidic residues" evidence="8">
    <location>
        <begin position="134"/>
        <end position="151"/>
    </location>
</feature>
<name>A0ABD1WGT6_9LAMI</name>
<dbReference type="GO" id="GO:0080090">
    <property type="term" value="P:regulation of primary metabolic process"/>
    <property type="evidence" value="ECO:0007669"/>
    <property type="project" value="UniProtKB-ARBA"/>
</dbReference>
<dbReference type="InterPro" id="IPR009057">
    <property type="entry name" value="Homeodomain-like_sf"/>
</dbReference>
<protein>
    <submittedName>
        <fullName evidence="11">Transcription factor MYB</fullName>
    </submittedName>
</protein>
<sequence length="306" mass="34652">MGRSPCCTKVGLHRGTWSSKEDTLLTNYIQQHGEGQWRSLPNKAGLLRCGKSCRLRWMNYLRPGIKRGNITPDEEDLITRLHSLLGNRWSLIAGRLPGRTDNEIKNHWNTHLLKKLKNSGIEPKIHKPSTKCLKEETKNPGIETKTHERSMKCPKQMTKNAVEPETHKLSTTCPKEITQSTVPETGITRKKEKKDDGNAKNTEGSDTKTLHIPKPIRVSSAFSRSNSLDSLLSAASSSGDDRFDIKMDSLLLPLFELDDANYGVFDQVCDEDQYFLSTYDCPLYYSDSSSAVKMLEKVYDEYSQLL</sequence>
<evidence type="ECO:0000256" key="4">
    <source>
        <dbReference type="ARBA" id="ARBA00023125"/>
    </source>
</evidence>
<evidence type="ECO:0000313" key="11">
    <source>
        <dbReference type="EMBL" id="KAL2547595.1"/>
    </source>
</evidence>
<dbReference type="InterPro" id="IPR017930">
    <property type="entry name" value="Myb_dom"/>
</dbReference>
<keyword evidence="3" id="KW-0805">Transcription regulation</keyword>
<dbReference type="Proteomes" id="UP001604277">
    <property type="component" value="Unassembled WGS sequence"/>
</dbReference>
<evidence type="ECO:0000256" key="3">
    <source>
        <dbReference type="ARBA" id="ARBA00023015"/>
    </source>
</evidence>
<feature type="domain" description="HTH myb-type" evidence="10">
    <location>
        <begin position="9"/>
        <end position="61"/>
    </location>
</feature>